<dbReference type="InParanoid" id="A0A078ADB0"/>
<feature type="region of interest" description="Disordered" evidence="1">
    <location>
        <begin position="35"/>
        <end position="54"/>
    </location>
</feature>
<feature type="compositionally biased region" description="Polar residues" evidence="1">
    <location>
        <begin position="37"/>
        <end position="46"/>
    </location>
</feature>
<sequence>MSNIQSTQQSQQPSELQKNINETELERDRALIDLSRKQNIQDTQPDLSREKTLSNLEGLDKQRQFRDISQGTQETFNQTTLGVPQHQTLDSKEQDFRQSEEFQHMNAGERKLYEQQLQQKRDAAYYDIKRQEAVEIPRQEKHEARMLQKKEEELNRLMRQKEQQSKEKTGEVQVEKDKERIVTMDQDTEVKPIRFSDPLQQRLEKRDPKEDRLKESNAVSLNANLPQQEQKNLSKELLEKQSNVKQGEFASNKRFENLA</sequence>
<feature type="region of interest" description="Disordered" evidence="1">
    <location>
        <begin position="1"/>
        <end position="24"/>
    </location>
</feature>
<evidence type="ECO:0000313" key="3">
    <source>
        <dbReference type="Proteomes" id="UP000039865"/>
    </source>
</evidence>
<gene>
    <name evidence="2" type="primary">Contig12902.g13759</name>
    <name evidence="2" type="ORF">STYLEM_9221</name>
</gene>
<organism evidence="2 3">
    <name type="scientific">Stylonychia lemnae</name>
    <name type="common">Ciliate</name>
    <dbReference type="NCBI Taxonomy" id="5949"/>
    <lineage>
        <taxon>Eukaryota</taxon>
        <taxon>Sar</taxon>
        <taxon>Alveolata</taxon>
        <taxon>Ciliophora</taxon>
        <taxon>Intramacronucleata</taxon>
        <taxon>Spirotrichea</taxon>
        <taxon>Stichotrichia</taxon>
        <taxon>Sporadotrichida</taxon>
        <taxon>Oxytrichidae</taxon>
        <taxon>Stylonychinae</taxon>
        <taxon>Stylonychia</taxon>
    </lineage>
</organism>
<accession>A0A078ADB0</accession>
<feature type="compositionally biased region" description="Basic and acidic residues" evidence="1">
    <location>
        <begin position="202"/>
        <end position="215"/>
    </location>
</feature>
<protein>
    <submittedName>
        <fullName evidence="2">Uncharacterized protein</fullName>
    </submittedName>
</protein>
<feature type="region of interest" description="Disordered" evidence="1">
    <location>
        <begin position="159"/>
        <end position="230"/>
    </location>
</feature>
<feature type="compositionally biased region" description="Basic and acidic residues" evidence="1">
    <location>
        <begin position="159"/>
        <end position="194"/>
    </location>
</feature>
<evidence type="ECO:0000256" key="1">
    <source>
        <dbReference type="SAM" id="MobiDB-lite"/>
    </source>
</evidence>
<feature type="compositionally biased region" description="Polar residues" evidence="1">
    <location>
        <begin position="217"/>
        <end position="230"/>
    </location>
</feature>
<feature type="compositionally biased region" description="Polar residues" evidence="1">
    <location>
        <begin position="1"/>
        <end position="22"/>
    </location>
</feature>
<evidence type="ECO:0000313" key="2">
    <source>
        <dbReference type="EMBL" id="CDW80225.1"/>
    </source>
</evidence>
<dbReference type="AlphaFoldDB" id="A0A078ADB0"/>
<name>A0A078ADB0_STYLE</name>
<dbReference type="Proteomes" id="UP000039865">
    <property type="component" value="Unassembled WGS sequence"/>
</dbReference>
<reference evidence="2 3" key="1">
    <citation type="submission" date="2014-06" db="EMBL/GenBank/DDBJ databases">
        <authorList>
            <person name="Swart Estienne"/>
        </authorList>
    </citation>
    <scope>NUCLEOTIDE SEQUENCE [LARGE SCALE GENOMIC DNA]</scope>
    <source>
        <strain evidence="2 3">130c</strain>
    </source>
</reference>
<proteinExistence type="predicted"/>
<dbReference type="EMBL" id="CCKQ01008760">
    <property type="protein sequence ID" value="CDW80225.1"/>
    <property type="molecule type" value="Genomic_DNA"/>
</dbReference>
<keyword evidence="3" id="KW-1185">Reference proteome</keyword>